<evidence type="ECO:0000313" key="2">
    <source>
        <dbReference type="Proteomes" id="UP000019062"/>
    </source>
</evidence>
<evidence type="ECO:0000313" key="1">
    <source>
        <dbReference type="EMBL" id="ETT86406.1"/>
    </source>
</evidence>
<gene>
    <name evidence="1" type="ORF">C176_06827</name>
</gene>
<dbReference type="RefSeq" id="WP_038181748.1">
    <property type="nucleotide sequence ID" value="NZ_ASQA01000013.1"/>
</dbReference>
<organism evidence="1 2">
    <name type="scientific">Viridibacillus arenosi FSL R5-213</name>
    <dbReference type="NCBI Taxonomy" id="1227360"/>
    <lineage>
        <taxon>Bacteria</taxon>
        <taxon>Bacillati</taxon>
        <taxon>Bacillota</taxon>
        <taxon>Bacilli</taxon>
        <taxon>Bacillales</taxon>
        <taxon>Caryophanaceae</taxon>
        <taxon>Viridibacillus</taxon>
    </lineage>
</organism>
<comment type="caution">
    <text evidence="1">The sequence shown here is derived from an EMBL/GenBank/DDBJ whole genome shotgun (WGS) entry which is preliminary data.</text>
</comment>
<keyword evidence="2" id="KW-1185">Reference proteome</keyword>
<proteinExistence type="predicted"/>
<name>W4F2X0_9BACL</name>
<accession>W4F2X0</accession>
<dbReference type="EMBL" id="ASQA01000013">
    <property type="protein sequence ID" value="ETT86406.1"/>
    <property type="molecule type" value="Genomic_DNA"/>
</dbReference>
<dbReference type="AlphaFoldDB" id="W4F2X0"/>
<dbReference type="eggNOG" id="ENOG5030BHQ">
    <property type="taxonomic scope" value="Bacteria"/>
</dbReference>
<evidence type="ECO:0008006" key="3">
    <source>
        <dbReference type="Google" id="ProtNLM"/>
    </source>
</evidence>
<protein>
    <recommendedName>
        <fullName evidence="3">Phosphate starvation-inducible protein PhoH</fullName>
    </recommendedName>
</protein>
<sequence>MTTKEEILILDPGNAFGLERRTNPFINDNMTLIDQYDLDKTDLSSIQALIIPEFVDQRFLAIHKGLIEQFLNDEKLIVFCGHLYIDWLPGASHFIPKTINHHSDYALTIIKDQGIFAGVDPDDMTYNKGVSGFFARGHHPIPTDAEVLVTLPNNEPVTYIDRNTTKGTILAHAGKDLIWYYKQNKTTDRISEQLLQWIHSEINALHQGSKNI</sequence>
<reference evidence="1 2" key="1">
    <citation type="journal article" date="2014" name="BMC Genomics">
        <title>Genomic comparison of sporeforming bacilli isolated from milk.</title>
        <authorList>
            <person name="Moreno Switt A.I."/>
            <person name="Andrus A.D."/>
            <person name="Ranieri M.L."/>
            <person name="Orsi R.H."/>
            <person name="Ivy R."/>
            <person name="den Bakker H.C."/>
            <person name="Martin N.H."/>
            <person name="Wiedmann M."/>
            <person name="Boor K.J."/>
        </authorList>
    </citation>
    <scope>NUCLEOTIDE SEQUENCE [LARGE SCALE GENOMIC DNA]</scope>
    <source>
        <strain evidence="1 2">FSL R5-213</strain>
    </source>
</reference>
<dbReference type="Proteomes" id="UP000019062">
    <property type="component" value="Unassembled WGS sequence"/>
</dbReference>